<evidence type="ECO:0000259" key="10">
    <source>
        <dbReference type="Pfam" id="PF18913"/>
    </source>
</evidence>
<protein>
    <recommendedName>
        <fullName evidence="7">Fructose-1,6-bisphosphatase class 1</fullName>
        <shortName evidence="7">FBPase class 1</shortName>
        <ecNumber evidence="7">3.1.3.11</ecNumber>
    </recommendedName>
    <alternativeName>
        <fullName evidence="7">D-fructose-1,6-bisphosphate 1-phosphohydrolase class 1</fullName>
    </alternativeName>
</protein>
<dbReference type="OrthoDB" id="146513at2157"/>
<dbReference type="PRINTS" id="PR00115">
    <property type="entry name" value="F16BPHPHTASE"/>
</dbReference>
<feature type="domain" description="Fructose-1-6-bisphosphatase class 1 C-terminal" evidence="10">
    <location>
        <begin position="172"/>
        <end position="294"/>
    </location>
</feature>
<reference evidence="11" key="2">
    <citation type="submission" date="2020-09" db="EMBL/GenBank/DDBJ databases">
        <authorList>
            <person name="Sun Q."/>
            <person name="Ohkuma M."/>
        </authorList>
    </citation>
    <scope>NUCLEOTIDE SEQUENCE</scope>
    <source>
        <strain evidence="11">JCM 19596</strain>
    </source>
</reference>
<evidence type="ECO:0000256" key="4">
    <source>
        <dbReference type="ARBA" id="ARBA00022801"/>
    </source>
</evidence>
<keyword evidence="4 7" id="KW-0378">Hydrolase</keyword>
<evidence type="ECO:0000256" key="2">
    <source>
        <dbReference type="ARBA" id="ARBA00010941"/>
    </source>
</evidence>
<evidence type="ECO:0000256" key="1">
    <source>
        <dbReference type="ARBA" id="ARBA00001273"/>
    </source>
</evidence>
<dbReference type="Gene3D" id="3.30.540.10">
    <property type="entry name" value="Fructose-1,6-Bisphosphatase, subunit A, domain 1"/>
    <property type="match status" value="1"/>
</dbReference>
<comment type="subunit">
    <text evidence="7">Homotetramer.</text>
</comment>
<dbReference type="GO" id="GO:0005986">
    <property type="term" value="P:sucrose biosynthetic process"/>
    <property type="evidence" value="ECO:0007669"/>
    <property type="project" value="TreeGrafter"/>
</dbReference>
<gene>
    <name evidence="7" type="primary">fbp</name>
    <name evidence="11" type="ORF">GCM10009039_17650</name>
</gene>
<dbReference type="GO" id="GO:0006094">
    <property type="term" value="P:gluconeogenesis"/>
    <property type="evidence" value="ECO:0007669"/>
    <property type="project" value="UniProtKB-UniRule"/>
</dbReference>
<keyword evidence="7" id="KW-0460">Magnesium</keyword>
<feature type="binding site" evidence="7">
    <location>
        <position position="82"/>
    </location>
    <ligand>
        <name>Mg(2+)</name>
        <dbReference type="ChEBI" id="CHEBI:18420"/>
        <label>1</label>
    </ligand>
</feature>
<dbReference type="Proteomes" id="UP000607197">
    <property type="component" value="Unassembled WGS sequence"/>
</dbReference>
<dbReference type="InterPro" id="IPR028343">
    <property type="entry name" value="FBPtase"/>
</dbReference>
<dbReference type="Pfam" id="PF18913">
    <property type="entry name" value="FBPase_C"/>
    <property type="match status" value="1"/>
</dbReference>
<feature type="binding site" evidence="7">
    <location>
        <begin position="103"/>
        <end position="106"/>
    </location>
    <ligand>
        <name>substrate</name>
    </ligand>
</feature>
<dbReference type="InterPro" id="IPR000146">
    <property type="entry name" value="FBPase_class-1"/>
</dbReference>
<keyword evidence="12" id="KW-1185">Reference proteome</keyword>
<dbReference type="GO" id="GO:0000287">
    <property type="term" value="F:magnesium ion binding"/>
    <property type="evidence" value="ECO:0007669"/>
    <property type="project" value="UniProtKB-UniRule"/>
</dbReference>
<comment type="caution">
    <text evidence="11">The sequence shown here is derived from an EMBL/GenBank/DDBJ whole genome shotgun (WGS) entry which is preliminary data.</text>
</comment>
<evidence type="ECO:0000256" key="3">
    <source>
        <dbReference type="ARBA" id="ARBA00022490"/>
    </source>
</evidence>
<feature type="binding site" evidence="7">
    <location>
        <position position="207"/>
    </location>
    <ligand>
        <name>substrate</name>
    </ligand>
</feature>
<keyword evidence="5 7" id="KW-0119">Carbohydrate metabolism</keyword>
<dbReference type="EC" id="3.1.3.11" evidence="7"/>
<dbReference type="GO" id="GO:0042132">
    <property type="term" value="F:fructose 1,6-bisphosphate 1-phosphatase activity"/>
    <property type="evidence" value="ECO:0007669"/>
    <property type="project" value="UniProtKB-UniRule"/>
</dbReference>
<dbReference type="AlphaFoldDB" id="A0A830FJ16"/>
<feature type="binding site" evidence="7">
    <location>
        <position position="103"/>
    </location>
    <ligand>
        <name>Mg(2+)</name>
        <dbReference type="ChEBI" id="CHEBI:18420"/>
        <label>2</label>
    </ligand>
</feature>
<dbReference type="GO" id="GO:0005737">
    <property type="term" value="C:cytoplasm"/>
    <property type="evidence" value="ECO:0007669"/>
    <property type="project" value="UniProtKB-SubCell"/>
</dbReference>
<evidence type="ECO:0000256" key="5">
    <source>
        <dbReference type="ARBA" id="ARBA00023277"/>
    </source>
</evidence>
<dbReference type="GO" id="GO:0030388">
    <property type="term" value="P:fructose 1,6-bisphosphate metabolic process"/>
    <property type="evidence" value="ECO:0007669"/>
    <property type="project" value="TreeGrafter"/>
</dbReference>
<feature type="binding site" evidence="7">
    <location>
        <position position="100"/>
    </location>
    <ligand>
        <name>Mg(2+)</name>
        <dbReference type="ChEBI" id="CHEBI:18420"/>
        <label>2</label>
    </ligand>
</feature>
<accession>A0A830FJ16</accession>
<comment type="similarity">
    <text evidence="2 7 8">Belongs to the FBPase class 1 family.</text>
</comment>
<dbReference type="Pfam" id="PF00316">
    <property type="entry name" value="FBPase"/>
    <property type="match status" value="1"/>
</dbReference>
<dbReference type="RefSeq" id="WP_188978043.1">
    <property type="nucleotide sequence ID" value="NZ_BMPG01000002.1"/>
</dbReference>
<evidence type="ECO:0000313" key="11">
    <source>
        <dbReference type="EMBL" id="GGL59885.1"/>
    </source>
</evidence>
<reference evidence="11" key="1">
    <citation type="journal article" date="2014" name="Int. J. Syst. Evol. Microbiol.">
        <title>Complete genome sequence of Corynebacterium casei LMG S-19264T (=DSM 44701T), isolated from a smear-ripened cheese.</title>
        <authorList>
            <consortium name="US DOE Joint Genome Institute (JGI-PGF)"/>
            <person name="Walter F."/>
            <person name="Albersmeier A."/>
            <person name="Kalinowski J."/>
            <person name="Ruckert C."/>
        </authorList>
    </citation>
    <scope>NUCLEOTIDE SEQUENCE</scope>
    <source>
        <strain evidence="11">JCM 19596</strain>
    </source>
</reference>
<keyword evidence="7" id="KW-0479">Metal-binding</keyword>
<evidence type="ECO:0000256" key="8">
    <source>
        <dbReference type="RuleBase" id="RU000508"/>
    </source>
</evidence>
<evidence type="ECO:0000256" key="7">
    <source>
        <dbReference type="HAMAP-Rule" id="MF_01855"/>
    </source>
</evidence>
<evidence type="ECO:0000256" key="6">
    <source>
        <dbReference type="ARBA" id="ARBA00024331"/>
    </source>
</evidence>
<feature type="binding site" evidence="7">
    <location>
        <position position="237"/>
    </location>
    <ligand>
        <name>substrate</name>
    </ligand>
</feature>
<sequence>MSGRDNDTDPSVEPGQRVSLDAVFDTLADVAPEIRAGLPGRRVKTEETNESGERQLAADVWADDVLEDRLGGLDAVGEYASEERADVLDTGDGALSVAVDPLDGSSNLQSNNPMGTIVGVYDEPLPAPGSALVASAFVLYGPLTTLTVARDGTTTEYVVEDDGPREVGTVSLPDDPTVYGFGGRVPDWTDDFTGYVREVEQELKLRYGGAMLADVNQVLTYGGIFGYPGLRENPEGKLRHQFEAAPMAYVLHCAGGASSDGAQSVLDTEPDGLHGRTPVYLGNERLVDDLEAALDTR</sequence>
<evidence type="ECO:0000313" key="12">
    <source>
        <dbReference type="Proteomes" id="UP000607197"/>
    </source>
</evidence>
<feature type="binding site" evidence="7">
    <location>
        <position position="102"/>
    </location>
    <ligand>
        <name>Mg(2+)</name>
        <dbReference type="ChEBI" id="CHEBI:18420"/>
        <label>1</label>
    </ligand>
</feature>
<name>A0A830FJ16_9EURY</name>
<comment type="pathway">
    <text evidence="6">Carbohydrate biosynthesis.</text>
</comment>
<dbReference type="InterPro" id="IPR044015">
    <property type="entry name" value="FBPase_C_dom"/>
</dbReference>
<organism evidence="11 12">
    <name type="scientific">Halocalculus aciditolerans</name>
    <dbReference type="NCBI Taxonomy" id="1383812"/>
    <lineage>
        <taxon>Archaea</taxon>
        <taxon>Methanobacteriati</taxon>
        <taxon>Methanobacteriota</taxon>
        <taxon>Stenosarchaea group</taxon>
        <taxon>Halobacteria</taxon>
        <taxon>Halobacteriales</taxon>
        <taxon>Halobacteriaceae</taxon>
        <taxon>Halocalculus</taxon>
    </lineage>
</organism>
<dbReference type="PIRSF" id="PIRSF000904">
    <property type="entry name" value="FBPtase_SBPase"/>
    <property type="match status" value="1"/>
</dbReference>
<comment type="subcellular location">
    <subcellularLocation>
        <location evidence="7">Cytoplasm</location>
    </subcellularLocation>
</comment>
<dbReference type="SUPFAM" id="SSF56655">
    <property type="entry name" value="Carbohydrate phosphatase"/>
    <property type="match status" value="1"/>
</dbReference>
<dbReference type="PANTHER" id="PTHR11556:SF35">
    <property type="entry name" value="SEDOHEPTULOSE-1,7-BISPHOSPHATASE, CHLOROPLASTIC"/>
    <property type="match status" value="1"/>
</dbReference>
<dbReference type="HAMAP" id="MF_01855">
    <property type="entry name" value="FBPase_class1"/>
    <property type="match status" value="1"/>
</dbReference>
<dbReference type="EMBL" id="BMPG01000002">
    <property type="protein sequence ID" value="GGL59885.1"/>
    <property type="molecule type" value="Genomic_DNA"/>
</dbReference>
<dbReference type="Gene3D" id="3.40.190.80">
    <property type="match status" value="1"/>
</dbReference>
<comment type="catalytic activity">
    <reaction evidence="1 7">
        <text>beta-D-fructose 1,6-bisphosphate + H2O = beta-D-fructose 6-phosphate + phosphate</text>
        <dbReference type="Rhea" id="RHEA:11064"/>
        <dbReference type="ChEBI" id="CHEBI:15377"/>
        <dbReference type="ChEBI" id="CHEBI:32966"/>
        <dbReference type="ChEBI" id="CHEBI:43474"/>
        <dbReference type="ChEBI" id="CHEBI:57634"/>
        <dbReference type="EC" id="3.1.3.11"/>
    </reaction>
</comment>
<dbReference type="PANTHER" id="PTHR11556">
    <property type="entry name" value="FRUCTOSE-1,6-BISPHOSPHATASE-RELATED"/>
    <property type="match status" value="1"/>
</dbReference>
<dbReference type="NCBIfam" id="NF006786">
    <property type="entry name" value="PRK09293.3-3"/>
    <property type="match status" value="1"/>
</dbReference>
<comment type="cofactor">
    <cofactor evidence="7">
        <name>Mg(2+)</name>
        <dbReference type="ChEBI" id="CHEBI:18420"/>
    </cofactor>
    <text evidence="7">Binds 2 magnesium ions per subunit.</text>
</comment>
<dbReference type="GO" id="GO:0006002">
    <property type="term" value="P:fructose 6-phosphate metabolic process"/>
    <property type="evidence" value="ECO:0007669"/>
    <property type="project" value="TreeGrafter"/>
</dbReference>
<feature type="binding site" evidence="7">
    <location>
        <position position="243"/>
    </location>
    <ligand>
        <name>Mg(2+)</name>
        <dbReference type="ChEBI" id="CHEBI:18420"/>
        <label>2</label>
    </ligand>
</feature>
<feature type="domain" description="Fructose-1-6-bisphosphatase class I N-terminal" evidence="9">
    <location>
        <begin position="44"/>
        <end position="159"/>
    </location>
</feature>
<comment type="caution">
    <text evidence="7">Lacks conserved residue(s) required for the propagation of feature annotation.</text>
</comment>
<evidence type="ECO:0000259" key="9">
    <source>
        <dbReference type="Pfam" id="PF00316"/>
    </source>
</evidence>
<keyword evidence="3 7" id="KW-0963">Cytoplasm</keyword>
<dbReference type="InterPro" id="IPR033391">
    <property type="entry name" value="FBPase_N"/>
</dbReference>
<dbReference type="GO" id="GO:0006000">
    <property type="term" value="P:fructose metabolic process"/>
    <property type="evidence" value="ECO:0007669"/>
    <property type="project" value="TreeGrafter"/>
</dbReference>
<proteinExistence type="inferred from homology"/>
<feature type="binding site" evidence="7">
    <location>
        <position position="100"/>
    </location>
    <ligand>
        <name>Mg(2+)</name>
        <dbReference type="ChEBI" id="CHEBI:18420"/>
        <label>1</label>
    </ligand>
</feature>